<keyword evidence="2" id="KW-1133">Transmembrane helix</keyword>
<dbReference type="Gramene" id="AET3Gv21016500.9">
    <property type="protein sequence ID" value="AET3Gv21016500.9"/>
    <property type="gene ID" value="AET3Gv21016500"/>
</dbReference>
<dbReference type="InterPro" id="IPR003855">
    <property type="entry name" value="K+_transporter"/>
</dbReference>
<proteinExistence type="inferred from homology"/>
<accession>A0A453GH87</accession>
<feature type="domain" description="K+ potassium transporter integral membrane" evidence="3">
    <location>
        <begin position="5"/>
        <end position="232"/>
    </location>
</feature>
<dbReference type="InterPro" id="IPR053951">
    <property type="entry name" value="K_trans_N"/>
</dbReference>
<keyword evidence="2" id="KW-0812">Transmembrane</keyword>
<reference evidence="5" key="2">
    <citation type="journal article" date="2017" name="Nat. Plants">
        <title>The Aegilops tauschii genome reveals multiple impacts of transposons.</title>
        <authorList>
            <person name="Zhao G."/>
            <person name="Zou C."/>
            <person name="Li K."/>
            <person name="Wang K."/>
            <person name="Li T."/>
            <person name="Gao L."/>
            <person name="Zhang X."/>
            <person name="Wang H."/>
            <person name="Yang Z."/>
            <person name="Liu X."/>
            <person name="Jiang W."/>
            <person name="Mao L."/>
            <person name="Kong X."/>
            <person name="Jiao Y."/>
            <person name="Jia J."/>
        </authorList>
    </citation>
    <scope>NUCLEOTIDE SEQUENCE [LARGE SCALE GENOMIC DNA]</scope>
    <source>
        <strain evidence="5">cv. AL8/78</strain>
    </source>
</reference>
<evidence type="ECO:0000259" key="3">
    <source>
        <dbReference type="Pfam" id="PF02705"/>
    </source>
</evidence>
<feature type="transmembrane region" description="Helical" evidence="2">
    <location>
        <begin position="208"/>
        <end position="231"/>
    </location>
</feature>
<dbReference type="PANTHER" id="PTHR30540:SF83">
    <property type="entry name" value="K+ POTASSIUM TRANSPORTER"/>
    <property type="match status" value="1"/>
</dbReference>
<protein>
    <recommendedName>
        <fullName evidence="3">K+ potassium transporter integral membrane domain-containing protein</fullName>
    </recommendedName>
</protein>
<reference evidence="5" key="1">
    <citation type="journal article" date="2014" name="Science">
        <title>Ancient hybridizations among the ancestral genomes of bread wheat.</title>
        <authorList>
            <consortium name="International Wheat Genome Sequencing Consortium,"/>
            <person name="Marcussen T."/>
            <person name="Sandve S.R."/>
            <person name="Heier L."/>
            <person name="Spannagl M."/>
            <person name="Pfeifer M."/>
            <person name="Jakobsen K.S."/>
            <person name="Wulff B.B."/>
            <person name="Steuernagel B."/>
            <person name="Mayer K.F."/>
            <person name="Olsen O.A."/>
        </authorList>
    </citation>
    <scope>NUCLEOTIDE SEQUENCE [LARGE SCALE GENOMIC DNA]</scope>
    <source>
        <strain evidence="5">cv. AL8/78</strain>
    </source>
</reference>
<reference evidence="4" key="3">
    <citation type="journal article" date="2017" name="Nature">
        <title>Genome sequence of the progenitor of the wheat D genome Aegilops tauschii.</title>
        <authorList>
            <person name="Luo M.C."/>
            <person name="Gu Y.Q."/>
            <person name="Puiu D."/>
            <person name="Wang H."/>
            <person name="Twardziok S.O."/>
            <person name="Deal K.R."/>
            <person name="Huo N."/>
            <person name="Zhu T."/>
            <person name="Wang L."/>
            <person name="Wang Y."/>
            <person name="McGuire P.E."/>
            <person name="Liu S."/>
            <person name="Long H."/>
            <person name="Ramasamy R.K."/>
            <person name="Rodriguez J.C."/>
            <person name="Van S.L."/>
            <person name="Yuan L."/>
            <person name="Wang Z."/>
            <person name="Xia Z."/>
            <person name="Xiao L."/>
            <person name="Anderson O.D."/>
            <person name="Ouyang S."/>
            <person name="Liang Y."/>
            <person name="Zimin A.V."/>
            <person name="Pertea G."/>
            <person name="Qi P."/>
            <person name="Bennetzen J.L."/>
            <person name="Dai X."/>
            <person name="Dawson M.W."/>
            <person name="Muller H.G."/>
            <person name="Kugler K."/>
            <person name="Rivarola-Duarte L."/>
            <person name="Spannagl M."/>
            <person name="Mayer K.F.X."/>
            <person name="Lu F.H."/>
            <person name="Bevan M.W."/>
            <person name="Leroy P."/>
            <person name="Li P."/>
            <person name="You F.M."/>
            <person name="Sun Q."/>
            <person name="Liu Z."/>
            <person name="Lyons E."/>
            <person name="Wicker T."/>
            <person name="Salzberg S.L."/>
            <person name="Devos K.M."/>
            <person name="Dvorak J."/>
        </authorList>
    </citation>
    <scope>NUCLEOTIDE SEQUENCE [LARGE SCALE GENOMIC DNA]</scope>
    <source>
        <strain evidence="4">cv. AL8/78</strain>
    </source>
</reference>
<feature type="transmembrane region" description="Helical" evidence="2">
    <location>
        <begin position="149"/>
        <end position="169"/>
    </location>
</feature>
<organism evidence="4 5">
    <name type="scientific">Aegilops tauschii subsp. strangulata</name>
    <name type="common">Goatgrass</name>
    <dbReference type="NCBI Taxonomy" id="200361"/>
    <lineage>
        <taxon>Eukaryota</taxon>
        <taxon>Viridiplantae</taxon>
        <taxon>Streptophyta</taxon>
        <taxon>Embryophyta</taxon>
        <taxon>Tracheophyta</taxon>
        <taxon>Spermatophyta</taxon>
        <taxon>Magnoliopsida</taxon>
        <taxon>Liliopsida</taxon>
        <taxon>Poales</taxon>
        <taxon>Poaceae</taxon>
        <taxon>BOP clade</taxon>
        <taxon>Pooideae</taxon>
        <taxon>Triticodae</taxon>
        <taxon>Triticeae</taxon>
        <taxon>Triticinae</taxon>
        <taxon>Aegilops</taxon>
    </lineage>
</organism>
<reference evidence="4" key="5">
    <citation type="journal article" date="2021" name="G3 (Bethesda)">
        <title>Aegilops tauschii genome assembly Aet v5.0 features greater sequence contiguity and improved annotation.</title>
        <authorList>
            <person name="Wang L."/>
            <person name="Zhu T."/>
            <person name="Rodriguez J.C."/>
            <person name="Deal K.R."/>
            <person name="Dubcovsky J."/>
            <person name="McGuire P.E."/>
            <person name="Lux T."/>
            <person name="Spannagl M."/>
            <person name="Mayer K.F.X."/>
            <person name="Baldrich P."/>
            <person name="Meyers B.C."/>
            <person name="Huo N."/>
            <person name="Gu Y.Q."/>
            <person name="Zhou H."/>
            <person name="Devos K.M."/>
            <person name="Bennetzen J.L."/>
            <person name="Unver T."/>
            <person name="Budak H."/>
            <person name="Gulick P.J."/>
            <person name="Galiba G."/>
            <person name="Kalapos B."/>
            <person name="Nelson D.R."/>
            <person name="Li P."/>
            <person name="You F.M."/>
            <person name="Luo M.C."/>
            <person name="Dvorak J."/>
        </authorList>
    </citation>
    <scope>NUCLEOTIDE SEQUENCE [LARGE SCALE GENOMIC DNA]</scope>
    <source>
        <strain evidence="4">cv. AL8/78</strain>
    </source>
</reference>
<dbReference type="AlphaFoldDB" id="A0A453GH87"/>
<feature type="transmembrane region" description="Helical" evidence="2">
    <location>
        <begin position="6"/>
        <end position="21"/>
    </location>
</feature>
<dbReference type="EnsemblPlants" id="AET3Gv21016500.9">
    <property type="protein sequence ID" value="AET3Gv21016500.9"/>
    <property type="gene ID" value="AET3Gv21016500"/>
</dbReference>
<evidence type="ECO:0000256" key="1">
    <source>
        <dbReference type="ARBA" id="ARBA00008440"/>
    </source>
</evidence>
<keyword evidence="2" id="KW-0472">Membrane</keyword>
<evidence type="ECO:0000256" key="2">
    <source>
        <dbReference type="SAM" id="Phobius"/>
    </source>
</evidence>
<dbReference type="Pfam" id="PF02705">
    <property type="entry name" value="K_trans"/>
    <property type="match status" value="1"/>
</dbReference>
<sequence length="233" mass="25691">FYTGSVVLLSCIVLVGLFSLQHRGTQKVAFMFAPIVIIWLFCIGGIGLYNIVHWNPNIYQAISPYYIVKFFRTTGTDGWIALGGILLSMTGSEAMFADLGHFTSASVRLAFITIIYPCLILQYMGQAAFLSKNMFHTRTSFYDSIPGPVFWPVFVVATLAAVVGSQAVISATFSIVKQCHALGCFPRVKIVHTSRWIHGQIYIPEINWILMVLCVAVTVAFGDTTLIGNAYGK</sequence>
<keyword evidence="5" id="KW-1185">Reference proteome</keyword>
<reference evidence="4" key="4">
    <citation type="submission" date="2019-03" db="UniProtKB">
        <authorList>
            <consortium name="EnsemblPlants"/>
        </authorList>
    </citation>
    <scope>IDENTIFICATION</scope>
</reference>
<feature type="transmembrane region" description="Helical" evidence="2">
    <location>
        <begin position="78"/>
        <end position="97"/>
    </location>
</feature>
<evidence type="ECO:0000313" key="4">
    <source>
        <dbReference type="EnsemblPlants" id="AET3Gv21016500.9"/>
    </source>
</evidence>
<feature type="transmembrane region" description="Helical" evidence="2">
    <location>
        <begin position="28"/>
        <end position="49"/>
    </location>
</feature>
<dbReference type="GO" id="GO:0015079">
    <property type="term" value="F:potassium ion transmembrane transporter activity"/>
    <property type="evidence" value="ECO:0007669"/>
    <property type="project" value="InterPro"/>
</dbReference>
<evidence type="ECO:0000313" key="5">
    <source>
        <dbReference type="Proteomes" id="UP000015105"/>
    </source>
</evidence>
<dbReference type="PANTHER" id="PTHR30540">
    <property type="entry name" value="OSMOTIC STRESS POTASSIUM TRANSPORTER"/>
    <property type="match status" value="1"/>
</dbReference>
<name>A0A453GH87_AEGTS</name>
<feature type="transmembrane region" description="Helical" evidence="2">
    <location>
        <begin position="109"/>
        <end position="129"/>
    </location>
</feature>
<dbReference type="GO" id="GO:0016020">
    <property type="term" value="C:membrane"/>
    <property type="evidence" value="ECO:0007669"/>
    <property type="project" value="InterPro"/>
</dbReference>
<comment type="similarity">
    <text evidence="1">Belongs to the HAK/KUP transporter (TC 2.A.72.3) family.</text>
</comment>
<dbReference type="Proteomes" id="UP000015105">
    <property type="component" value="Chromosome 3D"/>
</dbReference>